<keyword evidence="3" id="KW-1185">Reference proteome</keyword>
<gene>
    <name evidence="2" type="ORF">KVT40_005723</name>
</gene>
<name>A0A8K0L240_9PEZI</name>
<reference evidence="2" key="1">
    <citation type="submission" date="2021-07" db="EMBL/GenBank/DDBJ databases">
        <title>Elsinoe batatas strain:CRI-CJ2 Genome sequencing and assembly.</title>
        <authorList>
            <person name="Huang L."/>
        </authorList>
    </citation>
    <scope>NUCLEOTIDE SEQUENCE</scope>
    <source>
        <strain evidence="2">CRI-CJ2</strain>
    </source>
</reference>
<evidence type="ECO:0000313" key="2">
    <source>
        <dbReference type="EMBL" id="KAG8626778.1"/>
    </source>
</evidence>
<feature type="compositionally biased region" description="Acidic residues" evidence="1">
    <location>
        <begin position="360"/>
        <end position="374"/>
    </location>
</feature>
<dbReference type="PANTHER" id="PTHR42085">
    <property type="entry name" value="F-BOX DOMAIN-CONTAINING PROTEIN"/>
    <property type="match status" value="1"/>
</dbReference>
<feature type="compositionally biased region" description="Basic and acidic residues" evidence="1">
    <location>
        <begin position="348"/>
        <end position="357"/>
    </location>
</feature>
<sequence>MATTSSSPVKKRSRSQSEAASTSDKHEPRRLEDLPRELRDAIYHKSLVSSTAIEVAKLRAHQEYKDGVMQIYYNPDPQAKSQSLQGLNMDLLKASPDIAREASQVFYSKNQFAFHGHRDWKVVIDWLQSIGEENLKHLTNIEIDVRQLNRVYQYANGSREDYSGKTINPRHPLIQSPNEDGTWPDGEVDDIDPKMEDVFSTLASCGHGSKIRVDIRYVGGGYPGCFKDPDEDPEIIEGYYFSMDLPNLIEAWRNKHSHPDKREIEVVWHIWGPIYDDKTILDIIGDKLKDNGFDIIESERFEETVKSLIQPGTTKLQRTLRVDMKRRPLTGPIIHSEPNIYNTSRPPAVEREEREWNEYYGDDNSDEDDEDDEE</sequence>
<dbReference type="AlphaFoldDB" id="A0A8K0L240"/>
<feature type="compositionally biased region" description="Basic and acidic residues" evidence="1">
    <location>
        <begin position="23"/>
        <end position="35"/>
    </location>
</feature>
<dbReference type="EMBL" id="JAESVG020000006">
    <property type="protein sequence ID" value="KAG8626778.1"/>
    <property type="molecule type" value="Genomic_DNA"/>
</dbReference>
<accession>A0A8K0L240</accession>
<evidence type="ECO:0000256" key="1">
    <source>
        <dbReference type="SAM" id="MobiDB-lite"/>
    </source>
</evidence>
<dbReference type="InterPro" id="IPR038883">
    <property type="entry name" value="AN11006-like"/>
</dbReference>
<feature type="region of interest" description="Disordered" evidence="1">
    <location>
        <begin position="327"/>
        <end position="374"/>
    </location>
</feature>
<dbReference type="Proteomes" id="UP000809789">
    <property type="component" value="Unassembled WGS sequence"/>
</dbReference>
<dbReference type="PANTHER" id="PTHR42085:SF8">
    <property type="entry name" value="F-BOX DOMAIN-CONTAINING PROTEIN"/>
    <property type="match status" value="1"/>
</dbReference>
<protein>
    <submittedName>
        <fullName evidence="2">Uncharacterized protein</fullName>
    </submittedName>
</protein>
<comment type="caution">
    <text evidence="2">The sequence shown here is derived from an EMBL/GenBank/DDBJ whole genome shotgun (WGS) entry which is preliminary data.</text>
</comment>
<feature type="region of interest" description="Disordered" evidence="1">
    <location>
        <begin position="1"/>
        <end position="35"/>
    </location>
</feature>
<evidence type="ECO:0000313" key="3">
    <source>
        <dbReference type="Proteomes" id="UP000809789"/>
    </source>
</evidence>
<organism evidence="2 3">
    <name type="scientific">Elsinoe batatas</name>
    <dbReference type="NCBI Taxonomy" id="2601811"/>
    <lineage>
        <taxon>Eukaryota</taxon>
        <taxon>Fungi</taxon>
        <taxon>Dikarya</taxon>
        <taxon>Ascomycota</taxon>
        <taxon>Pezizomycotina</taxon>
        <taxon>Dothideomycetes</taxon>
        <taxon>Dothideomycetidae</taxon>
        <taxon>Myriangiales</taxon>
        <taxon>Elsinoaceae</taxon>
        <taxon>Elsinoe</taxon>
    </lineage>
</organism>
<proteinExistence type="predicted"/>
<dbReference type="OrthoDB" id="3794033at2759"/>